<name>A0A8I3AXI8_VERLO</name>
<accession>A0A8I3AXI8</accession>
<proteinExistence type="predicted"/>
<organism evidence="1 2">
    <name type="scientific">Verticillium longisporum</name>
    <name type="common">Verticillium dahliae var. longisporum</name>
    <dbReference type="NCBI Taxonomy" id="100787"/>
    <lineage>
        <taxon>Eukaryota</taxon>
        <taxon>Fungi</taxon>
        <taxon>Dikarya</taxon>
        <taxon>Ascomycota</taxon>
        <taxon>Pezizomycotina</taxon>
        <taxon>Sordariomycetes</taxon>
        <taxon>Hypocreomycetidae</taxon>
        <taxon>Glomerellales</taxon>
        <taxon>Plectosphaerellaceae</taxon>
        <taxon>Verticillium</taxon>
    </lineage>
</organism>
<dbReference type="Proteomes" id="UP000689129">
    <property type="component" value="Unassembled WGS sequence"/>
</dbReference>
<evidence type="ECO:0000313" key="1">
    <source>
        <dbReference type="EMBL" id="KAG7143258.1"/>
    </source>
</evidence>
<evidence type="ECO:0000313" key="2">
    <source>
        <dbReference type="Proteomes" id="UP000689129"/>
    </source>
</evidence>
<gene>
    <name evidence="1" type="ORF">HYQ45_000509</name>
</gene>
<protein>
    <submittedName>
        <fullName evidence="1">Uncharacterized protein</fullName>
    </submittedName>
</protein>
<comment type="caution">
    <text evidence="1">The sequence shown here is derived from an EMBL/GenBank/DDBJ whole genome shotgun (WGS) entry which is preliminary data.</text>
</comment>
<dbReference type="AlphaFoldDB" id="A0A8I3AXI8"/>
<dbReference type="EMBL" id="JAEMWZ010000008">
    <property type="protein sequence ID" value="KAG7143258.1"/>
    <property type="molecule type" value="Genomic_DNA"/>
</dbReference>
<reference evidence="1" key="1">
    <citation type="journal article" date="2021" name="Mol. Plant Pathol.">
        <title>A 20-kb lineage-specific genomic region tames virulence in pathogenic amphidiploid Verticillium longisporum.</title>
        <authorList>
            <person name="Harting R."/>
            <person name="Starke J."/>
            <person name="Kusch H."/>
            <person name="Poggeler S."/>
            <person name="Maurus I."/>
            <person name="Schluter R."/>
            <person name="Landesfeind M."/>
            <person name="Bulla I."/>
            <person name="Nowrousian M."/>
            <person name="de Jonge R."/>
            <person name="Stahlhut G."/>
            <person name="Hoff K.J."/>
            <person name="Asshauer K.P."/>
            <person name="Thurmer A."/>
            <person name="Stanke M."/>
            <person name="Daniel R."/>
            <person name="Morgenstern B."/>
            <person name="Thomma B.P.H.J."/>
            <person name="Kronstad J.W."/>
            <person name="Braus-Stromeyer S.A."/>
            <person name="Braus G.H."/>
        </authorList>
    </citation>
    <scope>NUCLEOTIDE SEQUENCE</scope>
    <source>
        <strain evidence="1">Vl32</strain>
    </source>
</reference>
<sequence length="134" mass="14032">MPMPMPMPMPMSTATATPMATETRGAHTTSPHHLLGVSTARDGCLSTTTSELFTISLPRAFLIHSAKTAAARKQPLLQDHAAVIPSAARSRKVSSPPQVYQAETLDETVRCTAISLSVSCPCSPAPGPGAHEEA</sequence>